<dbReference type="EMBL" id="HG994358">
    <property type="protein sequence ID" value="CAF2297855.1"/>
    <property type="molecule type" value="Genomic_DNA"/>
</dbReference>
<feature type="transmembrane region" description="Helical" evidence="1">
    <location>
        <begin position="49"/>
        <end position="66"/>
    </location>
</feature>
<dbReference type="Proteomes" id="UP001295469">
    <property type="component" value="Chromosome A04"/>
</dbReference>
<sequence length="90" mass="10559">MAFYEIASNLVNYLTARQHEDKISSVRNVNNWSGAFGSRRSPEYIADSYIGRFWTFTASSLIYVLMQQKRKRKATYCREAKSFTSKRLMD</sequence>
<organism evidence="2">
    <name type="scientific">Brassica napus</name>
    <name type="common">Rape</name>
    <dbReference type="NCBI Taxonomy" id="3708"/>
    <lineage>
        <taxon>Eukaryota</taxon>
        <taxon>Viridiplantae</taxon>
        <taxon>Streptophyta</taxon>
        <taxon>Embryophyta</taxon>
        <taxon>Tracheophyta</taxon>
        <taxon>Spermatophyta</taxon>
        <taxon>Magnoliopsida</taxon>
        <taxon>eudicotyledons</taxon>
        <taxon>Gunneridae</taxon>
        <taxon>Pentapetalae</taxon>
        <taxon>rosids</taxon>
        <taxon>malvids</taxon>
        <taxon>Brassicales</taxon>
        <taxon>Brassicaceae</taxon>
        <taxon>Brassiceae</taxon>
        <taxon>Brassica</taxon>
    </lineage>
</organism>
<dbReference type="Gene3D" id="1.20.1250.20">
    <property type="entry name" value="MFS general substrate transporter like domains"/>
    <property type="match status" value="1"/>
</dbReference>
<evidence type="ECO:0000256" key="1">
    <source>
        <dbReference type="SAM" id="Phobius"/>
    </source>
</evidence>
<reference evidence="2" key="1">
    <citation type="submission" date="2021-01" db="EMBL/GenBank/DDBJ databases">
        <authorList>
            <consortium name="Genoscope - CEA"/>
            <person name="William W."/>
        </authorList>
    </citation>
    <scope>NUCLEOTIDE SEQUENCE</scope>
</reference>
<name>A0A817AY76_BRANA</name>
<accession>A0A817AY76</accession>
<keyword evidence="1" id="KW-1133">Transmembrane helix</keyword>
<dbReference type="InterPro" id="IPR036259">
    <property type="entry name" value="MFS_trans_sf"/>
</dbReference>
<keyword evidence="1" id="KW-0472">Membrane</keyword>
<protein>
    <submittedName>
        <fullName evidence="2">(rape) hypothetical protein</fullName>
    </submittedName>
</protein>
<dbReference type="AlphaFoldDB" id="A0A817AY76"/>
<keyword evidence="1" id="KW-0812">Transmembrane</keyword>
<proteinExistence type="predicted"/>
<gene>
    <name evidence="2" type="ORF">DARMORV10_A04P30910.1</name>
</gene>
<evidence type="ECO:0000313" key="2">
    <source>
        <dbReference type="EMBL" id="CAF2297855.1"/>
    </source>
</evidence>